<dbReference type="Pfam" id="PF02995">
    <property type="entry name" value="DUF229"/>
    <property type="match status" value="1"/>
</dbReference>
<dbReference type="Gene3D" id="3.40.720.10">
    <property type="entry name" value="Alkaline Phosphatase, subunit A"/>
    <property type="match status" value="1"/>
</dbReference>
<name>A0A2B4SMS0_STYPI</name>
<dbReference type="OrthoDB" id="413313at2759"/>
<dbReference type="PANTHER" id="PTHR10974:SF1">
    <property type="entry name" value="FI08016P-RELATED"/>
    <property type="match status" value="1"/>
</dbReference>
<gene>
    <name evidence="1" type="ORF">AWC38_SpisGene3159</name>
</gene>
<dbReference type="EMBL" id="LSMT01000028">
    <property type="protein sequence ID" value="PFX31984.1"/>
    <property type="molecule type" value="Genomic_DNA"/>
</dbReference>
<accession>A0A2B4SMS0</accession>
<protein>
    <recommendedName>
        <fullName evidence="3">Sulfatase N-terminal domain-containing protein</fullName>
    </recommendedName>
</protein>
<keyword evidence="2" id="KW-1185">Reference proteome</keyword>
<proteinExistence type="predicted"/>
<dbReference type="FunFam" id="3.40.720.10:FF:000017">
    <property type="entry name" value="Predicted protein"/>
    <property type="match status" value="1"/>
</dbReference>
<dbReference type="Proteomes" id="UP000225706">
    <property type="component" value="Unassembled WGS sequence"/>
</dbReference>
<dbReference type="GO" id="GO:0005615">
    <property type="term" value="C:extracellular space"/>
    <property type="evidence" value="ECO:0007669"/>
    <property type="project" value="TreeGrafter"/>
</dbReference>
<evidence type="ECO:0000313" key="1">
    <source>
        <dbReference type="EMBL" id="PFX31984.1"/>
    </source>
</evidence>
<reference evidence="2" key="1">
    <citation type="journal article" date="2017" name="bioRxiv">
        <title>Comparative analysis of the genomes of Stylophora pistillata and Acropora digitifera provides evidence for extensive differences between species of corals.</title>
        <authorList>
            <person name="Voolstra C.R."/>
            <person name="Li Y."/>
            <person name="Liew Y.J."/>
            <person name="Baumgarten S."/>
            <person name="Zoccola D."/>
            <person name="Flot J.-F."/>
            <person name="Tambutte S."/>
            <person name="Allemand D."/>
            <person name="Aranda M."/>
        </authorList>
    </citation>
    <scope>NUCLEOTIDE SEQUENCE [LARGE SCALE GENOMIC DNA]</scope>
</reference>
<dbReference type="CDD" id="cd16021">
    <property type="entry name" value="ALP_like"/>
    <property type="match status" value="1"/>
</dbReference>
<organism evidence="1 2">
    <name type="scientific">Stylophora pistillata</name>
    <name type="common">Smooth cauliflower coral</name>
    <dbReference type="NCBI Taxonomy" id="50429"/>
    <lineage>
        <taxon>Eukaryota</taxon>
        <taxon>Metazoa</taxon>
        <taxon>Cnidaria</taxon>
        <taxon>Anthozoa</taxon>
        <taxon>Hexacorallia</taxon>
        <taxon>Scleractinia</taxon>
        <taxon>Astrocoeniina</taxon>
        <taxon>Pocilloporidae</taxon>
        <taxon>Stylophora</taxon>
    </lineage>
</organism>
<sequence>MAVFNNNSHSDGGRPGCKIATVEPFLAVIMESLKPVRSIKCTGRLYTEYEDNVLRLLDNVSEEHQVDEVFAEPLIRVSDFNVSLGEKRFLDLAKREVDVNSDFLKVTVRFKDGSQQTDFHASISEIPDVAQRKETHNAPLNIMVLGLDRTSSAHFQRMVPKTYVYLKEQLDSVIFKSYSIVGENTAPALSAFLTGKSLAENCAFKEARKGFKNAGVVDEWPFIFKDLKTLGIPTMWSEDQPSIGAFHFRLKGFNEQPTDHYGRSLWWLYDGGLCKHSLAQYKLQLQYLKSFMKSYPGKRKFGFVFLSDLCHRTVNLLSGGDDGFVEFFESLKNNSLLNNTLFITMGDHGPYTYGVIRDSPQGKLEHRLPFLSLTFPAWFKRSYPVQMAALIRNSRIITSPFDLYKTMKHLLTFPKKTFVEMDTVGASLFESLPNDRACEDTGIPEFYCPCLSRMQSIDIAHTHVHQAVKVAVKHINDILISRPITAKL</sequence>
<dbReference type="AlphaFoldDB" id="A0A2B4SMS0"/>
<evidence type="ECO:0000313" key="2">
    <source>
        <dbReference type="Proteomes" id="UP000225706"/>
    </source>
</evidence>
<comment type="caution">
    <text evidence="1">The sequence shown here is derived from an EMBL/GenBank/DDBJ whole genome shotgun (WGS) entry which is preliminary data.</text>
</comment>
<evidence type="ECO:0008006" key="3">
    <source>
        <dbReference type="Google" id="ProtNLM"/>
    </source>
</evidence>
<dbReference type="SUPFAM" id="SSF53649">
    <property type="entry name" value="Alkaline phosphatase-like"/>
    <property type="match status" value="1"/>
</dbReference>
<dbReference type="InterPro" id="IPR004245">
    <property type="entry name" value="DUF229"/>
</dbReference>
<dbReference type="PANTHER" id="PTHR10974">
    <property type="entry name" value="FI08016P-RELATED"/>
    <property type="match status" value="1"/>
</dbReference>
<dbReference type="InterPro" id="IPR017850">
    <property type="entry name" value="Alkaline_phosphatase_core_sf"/>
</dbReference>